<gene>
    <name evidence="2" type="ORF">GQ602_004820</name>
</gene>
<dbReference type="AlphaFoldDB" id="A0A8H4Q4I6"/>
<protein>
    <recommendedName>
        <fullName evidence="4">Secreted protein</fullName>
    </recommendedName>
</protein>
<evidence type="ECO:0000313" key="2">
    <source>
        <dbReference type="EMBL" id="KAF4585515.1"/>
    </source>
</evidence>
<name>A0A8H4Q4I6_9HYPO</name>
<evidence type="ECO:0000256" key="1">
    <source>
        <dbReference type="SAM" id="SignalP"/>
    </source>
</evidence>
<organism evidence="2 3">
    <name type="scientific">Ophiocordyceps camponoti-floridani</name>
    <dbReference type="NCBI Taxonomy" id="2030778"/>
    <lineage>
        <taxon>Eukaryota</taxon>
        <taxon>Fungi</taxon>
        <taxon>Dikarya</taxon>
        <taxon>Ascomycota</taxon>
        <taxon>Pezizomycotina</taxon>
        <taxon>Sordariomycetes</taxon>
        <taxon>Hypocreomycetidae</taxon>
        <taxon>Hypocreales</taxon>
        <taxon>Ophiocordycipitaceae</taxon>
        <taxon>Ophiocordyceps</taxon>
    </lineage>
</organism>
<dbReference type="EMBL" id="JAACLJ010000005">
    <property type="protein sequence ID" value="KAF4585515.1"/>
    <property type="molecule type" value="Genomic_DNA"/>
</dbReference>
<sequence length="102" mass="10648">MCVFLLFLTSRLPRSIPCLTASPRRGSTLVALGAVPRSSVHPAPLDAPTPCKCPSCPAPAIVTSLFAADGCSSRRFGADRGKSQAIYNPHTALRHGAAWSCG</sequence>
<evidence type="ECO:0000313" key="3">
    <source>
        <dbReference type="Proteomes" id="UP000562929"/>
    </source>
</evidence>
<keyword evidence="1" id="KW-0732">Signal</keyword>
<evidence type="ECO:0008006" key="4">
    <source>
        <dbReference type="Google" id="ProtNLM"/>
    </source>
</evidence>
<comment type="caution">
    <text evidence="2">The sequence shown here is derived from an EMBL/GenBank/DDBJ whole genome shotgun (WGS) entry which is preliminary data.</text>
</comment>
<reference evidence="2 3" key="1">
    <citation type="journal article" date="2020" name="G3 (Bethesda)">
        <title>Genetic Underpinnings of Host Manipulation by Ophiocordyceps as Revealed by Comparative Transcriptomics.</title>
        <authorList>
            <person name="Will I."/>
            <person name="Das B."/>
            <person name="Trinh T."/>
            <person name="Brachmann A."/>
            <person name="Ohm R.A."/>
            <person name="de Bekker C."/>
        </authorList>
    </citation>
    <scope>NUCLEOTIDE SEQUENCE [LARGE SCALE GENOMIC DNA]</scope>
    <source>
        <strain evidence="2 3">EC05</strain>
    </source>
</reference>
<feature type="signal peptide" evidence="1">
    <location>
        <begin position="1"/>
        <end position="15"/>
    </location>
</feature>
<accession>A0A8H4Q4I6</accession>
<proteinExistence type="predicted"/>
<keyword evidence="3" id="KW-1185">Reference proteome</keyword>
<dbReference type="Proteomes" id="UP000562929">
    <property type="component" value="Unassembled WGS sequence"/>
</dbReference>
<feature type="chain" id="PRO_5034603974" description="Secreted protein" evidence="1">
    <location>
        <begin position="16"/>
        <end position="102"/>
    </location>
</feature>